<name>A0ABT5R1W5_9GAMM</name>
<proteinExistence type="predicted"/>
<protein>
    <submittedName>
        <fullName evidence="1">Nucleotidyl transferase AbiEii/AbiGii toxin family protein</fullName>
    </submittedName>
</protein>
<dbReference type="Pfam" id="PF08843">
    <property type="entry name" value="AbiEii"/>
    <property type="match status" value="1"/>
</dbReference>
<keyword evidence="1" id="KW-0808">Transferase</keyword>
<evidence type="ECO:0000313" key="2">
    <source>
        <dbReference type="Proteomes" id="UP001149400"/>
    </source>
</evidence>
<dbReference type="GO" id="GO:0016740">
    <property type="term" value="F:transferase activity"/>
    <property type="evidence" value="ECO:0007669"/>
    <property type="project" value="UniProtKB-KW"/>
</dbReference>
<evidence type="ECO:0000313" key="1">
    <source>
        <dbReference type="EMBL" id="MDD1794269.1"/>
    </source>
</evidence>
<dbReference type="Proteomes" id="UP001149400">
    <property type="component" value="Unassembled WGS sequence"/>
</dbReference>
<organism evidence="1 2">
    <name type="scientific">Enterovibrio gelatinilyticus</name>
    <dbReference type="NCBI Taxonomy" id="2899819"/>
    <lineage>
        <taxon>Bacteria</taxon>
        <taxon>Pseudomonadati</taxon>
        <taxon>Pseudomonadota</taxon>
        <taxon>Gammaproteobacteria</taxon>
        <taxon>Vibrionales</taxon>
        <taxon>Vibrionaceae</taxon>
        <taxon>Enterovibrio</taxon>
    </lineage>
</organism>
<dbReference type="InterPro" id="IPR014942">
    <property type="entry name" value="AbiEii"/>
</dbReference>
<sequence length="280" mass="31700">MKNGLIDITGKLNDGHVDIYSDVDRLTKELDIEYVVVGAMARDLVLAFGFGSKITRGTRDVDFGICVKSWGQFHQLAERLQSSGFERDRSIEHRFSRVCSDKLPWEIDVVPFGGVAVENAIAWPPRGDIEMSVLGFTEACENAMQVKVRDDPELVVPVCSPAGITLLKLISWRDRDVQKRKKDAVDLLYLIENYKKIPQVEELLWADEWMDKYDFDGDKASAAKLGHDAKAIASPETVAYLKAELFEQPQLMERLAREMVSATRHIEDTEAYLQSLSEQF</sequence>
<accession>A0ABT5R1W5</accession>
<reference evidence="1" key="1">
    <citation type="submission" date="2021-12" db="EMBL/GenBank/DDBJ databases">
        <title>Enterovibrio ZSDZ35 sp. nov. and Enterovibrio ZSDZ42 sp. nov., isolated from coastal seawater in Qingdao.</title>
        <authorList>
            <person name="Zhang P."/>
        </authorList>
    </citation>
    <scope>NUCLEOTIDE SEQUENCE</scope>
    <source>
        <strain evidence="1">ZSDZ42</strain>
    </source>
</reference>
<keyword evidence="2" id="KW-1185">Reference proteome</keyword>
<dbReference type="EMBL" id="JAJUBC010000015">
    <property type="protein sequence ID" value="MDD1794269.1"/>
    <property type="molecule type" value="Genomic_DNA"/>
</dbReference>
<comment type="caution">
    <text evidence="1">The sequence shown here is derived from an EMBL/GenBank/DDBJ whole genome shotgun (WGS) entry which is preliminary data.</text>
</comment>
<gene>
    <name evidence="1" type="ORF">LRP50_14095</name>
</gene>
<dbReference type="RefSeq" id="WP_274165102.1">
    <property type="nucleotide sequence ID" value="NZ_JAJUBC010000015.1"/>
</dbReference>